<reference evidence="3 4" key="1">
    <citation type="submission" date="2018-07" db="EMBL/GenBank/DDBJ databases">
        <title>Complete genome sequencing of Ornithinimicrobium sp. AMA3305.</title>
        <authorList>
            <person name="Bae J.-W."/>
        </authorList>
    </citation>
    <scope>NUCLEOTIDE SEQUENCE [LARGE SCALE GENOMIC DNA]</scope>
    <source>
        <strain evidence="3 4">AMA3305</strain>
    </source>
</reference>
<dbReference type="CDD" id="cd00085">
    <property type="entry name" value="HNHc"/>
    <property type="match status" value="1"/>
</dbReference>
<evidence type="ECO:0000313" key="4">
    <source>
        <dbReference type="Proteomes" id="UP000253790"/>
    </source>
</evidence>
<feature type="domain" description="HNH nuclease" evidence="2">
    <location>
        <begin position="376"/>
        <end position="428"/>
    </location>
</feature>
<keyword evidence="4" id="KW-1185">Reference proteome</keyword>
<evidence type="ECO:0000313" key="3">
    <source>
        <dbReference type="EMBL" id="AXH95488.1"/>
    </source>
</evidence>
<gene>
    <name evidence="3" type="ORF">DV701_04500</name>
</gene>
<evidence type="ECO:0000259" key="2">
    <source>
        <dbReference type="SMART" id="SM00507"/>
    </source>
</evidence>
<sequence>MKGWSGEVLRVGAGALAAGEPLPGPTGATRGEAARRLLGDLGRLAVRAEAVLGDEGAVTVQDLEVDELLDHVARAAARLDRSRLILACEAAQRGLHLGCGSTLADWLGARCPDLSSRDRIDLAKLAGASTEQTLAPVVDGVLSGGMSIERAARVLRTLQRLRPGIDDDALFAQAVHALVGLAGQPGVDDGDLARAVNELLRRCLPEKSHDKDNKARRALGDVHESSLADGSVRRIIWTIGDDADYEAVKAVLDSPLAAPATQEEQDATGEKDTRTAGQRRYHALMTVLRRGVAGSRGQPTTAKAVVAVTIDFETLQQRLAEKAGQPGCGSTLDGRRLVSAESIRRLACDADIIPMVLGTRGEVLDQGRRRRLVTPGQRAYLARRDGGCSIPGCTVPATWCDSHHVIWWSRDGDSHVLNYALLCPRHHAWVHDNDLTATVTATGVTWHLR</sequence>
<proteinExistence type="predicted"/>
<dbReference type="RefSeq" id="WP_114927253.1">
    <property type="nucleotide sequence ID" value="NZ_CP031229.1"/>
</dbReference>
<dbReference type="AlphaFoldDB" id="A0A345NKD0"/>
<dbReference type="GO" id="GO:0004519">
    <property type="term" value="F:endonuclease activity"/>
    <property type="evidence" value="ECO:0007669"/>
    <property type="project" value="UniProtKB-KW"/>
</dbReference>
<name>A0A345NKD0_9MICO</name>
<protein>
    <submittedName>
        <fullName evidence="3">HNH endonuclease</fullName>
    </submittedName>
</protein>
<dbReference type="Gene3D" id="1.10.30.50">
    <property type="match status" value="1"/>
</dbReference>
<dbReference type="SMART" id="SM00507">
    <property type="entry name" value="HNHc"/>
    <property type="match status" value="1"/>
</dbReference>
<keyword evidence="3" id="KW-0255">Endonuclease</keyword>
<accession>A0A345NKD0</accession>
<keyword evidence="3" id="KW-0540">Nuclease</keyword>
<dbReference type="InterPro" id="IPR003870">
    <property type="entry name" value="DUF222"/>
</dbReference>
<dbReference type="Proteomes" id="UP000253790">
    <property type="component" value="Chromosome"/>
</dbReference>
<keyword evidence="3" id="KW-0378">Hydrolase</keyword>
<organism evidence="3 4">
    <name type="scientific">Ornithinimicrobium avium</name>
    <dbReference type="NCBI Taxonomy" id="2283195"/>
    <lineage>
        <taxon>Bacteria</taxon>
        <taxon>Bacillati</taxon>
        <taxon>Actinomycetota</taxon>
        <taxon>Actinomycetes</taxon>
        <taxon>Micrococcales</taxon>
        <taxon>Ornithinimicrobiaceae</taxon>
        <taxon>Ornithinimicrobium</taxon>
    </lineage>
</organism>
<dbReference type="Pfam" id="PF02720">
    <property type="entry name" value="DUF222"/>
    <property type="match status" value="1"/>
</dbReference>
<dbReference type="EMBL" id="CP031229">
    <property type="protein sequence ID" value="AXH95488.1"/>
    <property type="molecule type" value="Genomic_DNA"/>
</dbReference>
<dbReference type="OrthoDB" id="5177627at2"/>
<dbReference type="InterPro" id="IPR003615">
    <property type="entry name" value="HNH_nuc"/>
</dbReference>
<feature type="region of interest" description="Disordered" evidence="1">
    <location>
        <begin position="257"/>
        <end position="277"/>
    </location>
</feature>
<evidence type="ECO:0000256" key="1">
    <source>
        <dbReference type="SAM" id="MobiDB-lite"/>
    </source>
</evidence>
<dbReference type="KEGG" id="orn:DV701_04500"/>